<dbReference type="InterPro" id="IPR036179">
    <property type="entry name" value="Ig-like_dom_sf"/>
</dbReference>
<dbReference type="AlphaFoldDB" id="A0A9D3Y2A9"/>
<organism evidence="1 2">
    <name type="scientific">Dreissena polymorpha</name>
    <name type="common">Zebra mussel</name>
    <name type="synonym">Mytilus polymorpha</name>
    <dbReference type="NCBI Taxonomy" id="45954"/>
    <lineage>
        <taxon>Eukaryota</taxon>
        <taxon>Metazoa</taxon>
        <taxon>Spiralia</taxon>
        <taxon>Lophotrochozoa</taxon>
        <taxon>Mollusca</taxon>
        <taxon>Bivalvia</taxon>
        <taxon>Autobranchia</taxon>
        <taxon>Heteroconchia</taxon>
        <taxon>Euheterodonta</taxon>
        <taxon>Imparidentia</taxon>
        <taxon>Neoheterodontei</taxon>
        <taxon>Myida</taxon>
        <taxon>Dreissenoidea</taxon>
        <taxon>Dreissenidae</taxon>
        <taxon>Dreissena</taxon>
    </lineage>
</organism>
<comment type="caution">
    <text evidence="1">The sequence shown here is derived from an EMBL/GenBank/DDBJ whole genome shotgun (WGS) entry which is preliminary data.</text>
</comment>
<reference evidence="1" key="2">
    <citation type="submission" date="2020-11" db="EMBL/GenBank/DDBJ databases">
        <authorList>
            <person name="McCartney M.A."/>
            <person name="Auch B."/>
            <person name="Kono T."/>
            <person name="Mallez S."/>
            <person name="Becker A."/>
            <person name="Gohl D.M."/>
            <person name="Silverstein K.A.T."/>
            <person name="Koren S."/>
            <person name="Bechman K.B."/>
            <person name="Herman A."/>
            <person name="Abrahante J.E."/>
            <person name="Garbe J."/>
        </authorList>
    </citation>
    <scope>NUCLEOTIDE SEQUENCE</scope>
    <source>
        <strain evidence="1">Duluth1</strain>
        <tissue evidence="1">Whole animal</tissue>
    </source>
</reference>
<accession>A0A9D3Y2A9</accession>
<proteinExistence type="predicted"/>
<name>A0A9D3Y2A9_DREPO</name>
<evidence type="ECO:0000313" key="1">
    <source>
        <dbReference type="EMBL" id="KAH3690646.1"/>
    </source>
</evidence>
<dbReference type="SUPFAM" id="SSF48726">
    <property type="entry name" value="Immunoglobulin"/>
    <property type="match status" value="1"/>
</dbReference>
<dbReference type="EMBL" id="JAIWYP010000057">
    <property type="protein sequence ID" value="KAH3690646.1"/>
    <property type="molecule type" value="Genomic_DNA"/>
</dbReference>
<dbReference type="Pfam" id="PF13927">
    <property type="entry name" value="Ig_3"/>
    <property type="match status" value="1"/>
</dbReference>
<dbReference type="InterPro" id="IPR013783">
    <property type="entry name" value="Ig-like_fold"/>
</dbReference>
<evidence type="ECO:0000313" key="2">
    <source>
        <dbReference type="Proteomes" id="UP000828390"/>
    </source>
</evidence>
<gene>
    <name evidence="1" type="ORF">DPMN_193593</name>
</gene>
<reference evidence="1" key="1">
    <citation type="journal article" date="2019" name="bioRxiv">
        <title>The Genome of the Zebra Mussel, Dreissena polymorpha: A Resource for Invasive Species Research.</title>
        <authorList>
            <person name="McCartney M.A."/>
            <person name="Auch B."/>
            <person name="Kono T."/>
            <person name="Mallez S."/>
            <person name="Zhang Y."/>
            <person name="Obille A."/>
            <person name="Becker A."/>
            <person name="Abrahante J.E."/>
            <person name="Garbe J."/>
            <person name="Badalamenti J.P."/>
            <person name="Herman A."/>
            <person name="Mangelson H."/>
            <person name="Liachko I."/>
            <person name="Sullivan S."/>
            <person name="Sone E.D."/>
            <person name="Koren S."/>
            <person name="Silverstein K.A.T."/>
            <person name="Beckman K.B."/>
            <person name="Gohl D.M."/>
        </authorList>
    </citation>
    <scope>NUCLEOTIDE SEQUENCE</scope>
    <source>
        <strain evidence="1">Duluth1</strain>
        <tissue evidence="1">Whole animal</tissue>
    </source>
</reference>
<sequence length="70" mass="8206">MHATGYPSPMYEWYHFGQRLKSYNQNYSSEVTIESMQLKDFGYYKLIMTNTAGTSTYNYFIAAYGKPTFT</sequence>
<dbReference type="CDD" id="cd00096">
    <property type="entry name" value="Ig"/>
    <property type="match status" value="1"/>
</dbReference>
<dbReference type="Proteomes" id="UP000828390">
    <property type="component" value="Unassembled WGS sequence"/>
</dbReference>
<protein>
    <recommendedName>
        <fullName evidence="3">Immunoglobulin I-set domain-containing protein</fullName>
    </recommendedName>
</protein>
<evidence type="ECO:0008006" key="3">
    <source>
        <dbReference type="Google" id="ProtNLM"/>
    </source>
</evidence>
<dbReference type="Gene3D" id="2.60.40.10">
    <property type="entry name" value="Immunoglobulins"/>
    <property type="match status" value="1"/>
</dbReference>
<keyword evidence="2" id="KW-1185">Reference proteome</keyword>